<evidence type="ECO:0000256" key="2">
    <source>
        <dbReference type="SAM" id="MobiDB-lite"/>
    </source>
</evidence>
<dbReference type="RefSeq" id="XP_018332639.1">
    <property type="nucleotide sequence ID" value="XM_018477137.2"/>
</dbReference>
<dbReference type="STRING" id="224129.A0A1W4X9D0"/>
<organism evidence="5 6">
    <name type="scientific">Agrilus planipennis</name>
    <name type="common">Emerald ash borer</name>
    <name type="synonym">Agrilus marcopoli</name>
    <dbReference type="NCBI Taxonomy" id="224129"/>
    <lineage>
        <taxon>Eukaryota</taxon>
        <taxon>Metazoa</taxon>
        <taxon>Ecdysozoa</taxon>
        <taxon>Arthropoda</taxon>
        <taxon>Hexapoda</taxon>
        <taxon>Insecta</taxon>
        <taxon>Pterygota</taxon>
        <taxon>Neoptera</taxon>
        <taxon>Endopterygota</taxon>
        <taxon>Coleoptera</taxon>
        <taxon>Polyphaga</taxon>
        <taxon>Elateriformia</taxon>
        <taxon>Buprestoidea</taxon>
        <taxon>Buprestidae</taxon>
        <taxon>Agrilinae</taxon>
        <taxon>Agrilus</taxon>
    </lineage>
</organism>
<dbReference type="GeneID" id="108742103"/>
<keyword evidence="1" id="KW-0597">Phosphoprotein</keyword>
<feature type="compositionally biased region" description="Low complexity" evidence="2">
    <location>
        <begin position="1155"/>
        <end position="1171"/>
    </location>
</feature>
<dbReference type="Proteomes" id="UP000192223">
    <property type="component" value="Unplaced"/>
</dbReference>
<feature type="region of interest" description="Disordered" evidence="2">
    <location>
        <begin position="774"/>
        <end position="808"/>
    </location>
</feature>
<dbReference type="InterPro" id="IPR035899">
    <property type="entry name" value="DBL_dom_sf"/>
</dbReference>
<feature type="compositionally biased region" description="Polar residues" evidence="2">
    <location>
        <begin position="282"/>
        <end position="297"/>
    </location>
</feature>
<dbReference type="InterPro" id="IPR001849">
    <property type="entry name" value="PH_domain"/>
</dbReference>
<dbReference type="Pfam" id="PF00621">
    <property type="entry name" value="RhoGEF"/>
    <property type="match status" value="1"/>
</dbReference>
<dbReference type="PANTHER" id="PTHR45924:SF2">
    <property type="entry name" value="FI17866P1"/>
    <property type="match status" value="1"/>
</dbReference>
<dbReference type="PROSITE" id="PS50010">
    <property type="entry name" value="DH_2"/>
    <property type="match status" value="1"/>
</dbReference>
<feature type="compositionally biased region" description="Polar residues" evidence="2">
    <location>
        <begin position="774"/>
        <end position="788"/>
    </location>
</feature>
<feature type="compositionally biased region" description="Polar residues" evidence="2">
    <location>
        <begin position="1141"/>
        <end position="1154"/>
    </location>
</feature>
<evidence type="ECO:0000259" key="3">
    <source>
        <dbReference type="PROSITE" id="PS50003"/>
    </source>
</evidence>
<dbReference type="InterPro" id="IPR055251">
    <property type="entry name" value="SOS1_NGEF_PH"/>
</dbReference>
<dbReference type="PROSITE" id="PS50003">
    <property type="entry name" value="PH_DOMAIN"/>
    <property type="match status" value="1"/>
</dbReference>
<dbReference type="Gene3D" id="2.30.29.30">
    <property type="entry name" value="Pleckstrin-homology domain (PH domain)/Phosphotyrosine-binding domain (PTB)"/>
    <property type="match status" value="1"/>
</dbReference>
<dbReference type="AlphaFoldDB" id="A0A1W4X9D0"/>
<sequence length="1196" mass="133469">MARRQCQRNGSRGTSGSTSDLMPSVMGAFDALWDKSSQGLGNDLDEGNGSLIASAKITSSVNRRQINNFARLSRNVQKILANVPDEELSKNFSGDETLLKKFNDARRSTRYQSFQQRVSPEKNTHRSNESLDIISPNVQKILSNLPDTELVLPSLDNSSSNNTLKNNSFLHRTDGLKVSKSTSNIVGSDSGNNKSNGSFLFHASAHSVGGSSFDGRCGGCDDDVPACTVSERDEEQDEVESEGCAELDAPRPLGSYLHKSPSGIASRTPAGRKNLGKFLQVPSESSVGTNSTASSEVSRPVSLTSLGSCSSSSSGGGPTQPGSAYLASAESLDSDLEPSGSQGSADSGIAEQPTMSPELCVLQEVMDTEKVYVDDLGQVIEGYLKPWKNDSSCPLVEHLQDLFSNIEEIYRFNREFLEQLKEANFDPTKTANCFIQNDSGFSIYTEYCTHYPRTMDVLGELTRDEKIAALFREKQMKLGHALPLGSYLLKPVQRILKYHLLLQRLSKQCSTSHKPAVDLALATMTSVATHINTMKRKHEHAVRVQEIQSQLYGWTGSDLTALGELIAEGTFRVGGARGRRHAFLFDKVLLLAKTKPDGYLAYKMHIMCSNLMLVEQVRGEPLSFHVLPFDNPRQQCTLRARSALQKREWTLQLKRAILENYNAAIPSHARQLVMQLGQDVPDVVDDEKWSPPLKQHSAPQYLERRSRFRKTRDSMGSRRAASTERSFPTLPNWRRKSEPGIINQYTTKTLPKRITKLKKVKDQTAKFYTDFSDSENVGESMESLNVSNDKTEEDKDHITPLGDNSNEDNLQEVSVLEDIDETEVATNTLERVVSDLLMQNQEFQRVLSKQKKGKDPESPDVWPPEETELPNKADSLPRDFQLNQQEKDDAFKKDGQKLTGCLSFKMKSETNTDERQEKTILLGLDEDNNHPEHKIYRKSVIRSSLVQRFRAMLHEEQKQKYKSKVLSYKQGSESMGAKIAHPDYVEPVRLFSSTKTLNSLDSPTSPSEEKPKGLTKQRYSDQPKTDTDVNALNDLKSSLEGSRSSDNLKITSQNFDSFYESLMEQRLSEEYIMQNRNVQNEDKAGTMVKINYETTVTTTKGVEKSQGEVCSENPPPLKEKRSNMKRPTKAPPPIPSKPSRLLNNSTTTVGSNSPSSKENVSVVRSRSEPVSLKSEIHCKPMTTSKGWVKTVVGRFE</sequence>
<dbReference type="InterPro" id="IPR000219">
    <property type="entry name" value="DH_dom"/>
</dbReference>
<feature type="region of interest" description="Disordered" evidence="2">
    <location>
        <begin position="995"/>
        <end position="1029"/>
    </location>
</feature>
<dbReference type="InterPro" id="IPR043324">
    <property type="entry name" value="PH_PLEKHG1_G2_G3"/>
</dbReference>
<feature type="region of interest" description="Disordered" evidence="2">
    <location>
        <begin position="707"/>
        <end position="735"/>
    </location>
</feature>
<dbReference type="PANTHER" id="PTHR45924">
    <property type="entry name" value="FI17866P1"/>
    <property type="match status" value="1"/>
</dbReference>
<name>A0A1W4X9D0_AGRPL</name>
<feature type="compositionally biased region" description="Low complexity" evidence="2">
    <location>
        <begin position="10"/>
        <end position="19"/>
    </location>
</feature>
<dbReference type="SUPFAM" id="SSF50729">
    <property type="entry name" value="PH domain-like"/>
    <property type="match status" value="1"/>
</dbReference>
<feature type="region of interest" description="Disordered" evidence="2">
    <location>
        <begin position="1"/>
        <end position="22"/>
    </location>
</feature>
<feature type="compositionally biased region" description="Polar residues" evidence="2">
    <location>
        <begin position="995"/>
        <end position="1006"/>
    </location>
</feature>
<evidence type="ECO:0000259" key="4">
    <source>
        <dbReference type="PROSITE" id="PS50010"/>
    </source>
</evidence>
<evidence type="ECO:0000313" key="6">
    <source>
        <dbReference type="RefSeq" id="XP_018332639.1"/>
    </source>
</evidence>
<dbReference type="CDD" id="cd13243">
    <property type="entry name" value="PH_PLEKHG1_G2_G3"/>
    <property type="match status" value="1"/>
</dbReference>
<feature type="region of interest" description="Disordered" evidence="2">
    <location>
        <begin position="1102"/>
        <end position="1171"/>
    </location>
</feature>
<keyword evidence="5" id="KW-1185">Reference proteome</keyword>
<dbReference type="GO" id="GO:0005085">
    <property type="term" value="F:guanyl-nucleotide exchange factor activity"/>
    <property type="evidence" value="ECO:0007669"/>
    <property type="project" value="InterPro"/>
</dbReference>
<proteinExistence type="predicted"/>
<dbReference type="SUPFAM" id="SSF48065">
    <property type="entry name" value="DBL homology domain (DH-domain)"/>
    <property type="match status" value="1"/>
</dbReference>
<feature type="region of interest" description="Disordered" evidence="2">
    <location>
        <begin position="230"/>
        <end position="351"/>
    </location>
</feature>
<feature type="domain" description="DH" evidence="4">
    <location>
        <begin position="357"/>
        <end position="534"/>
    </location>
</feature>
<dbReference type="SMART" id="SM00325">
    <property type="entry name" value="RhoGEF"/>
    <property type="match status" value="1"/>
</dbReference>
<dbReference type="CDD" id="cd00160">
    <property type="entry name" value="RhoGEF"/>
    <property type="match status" value="1"/>
</dbReference>
<evidence type="ECO:0000256" key="1">
    <source>
        <dbReference type="ARBA" id="ARBA00022553"/>
    </source>
</evidence>
<feature type="compositionally biased region" description="Basic and acidic residues" evidence="2">
    <location>
        <begin position="789"/>
        <end position="798"/>
    </location>
</feature>
<gene>
    <name evidence="6" type="primary">LOC108742103</name>
</gene>
<evidence type="ECO:0000313" key="5">
    <source>
        <dbReference type="Proteomes" id="UP000192223"/>
    </source>
</evidence>
<dbReference type="KEGG" id="apln:108742103"/>
<feature type="compositionally biased region" description="Acidic residues" evidence="2">
    <location>
        <begin position="232"/>
        <end position="245"/>
    </location>
</feature>
<dbReference type="GO" id="GO:0031267">
    <property type="term" value="F:small GTPase binding"/>
    <property type="evidence" value="ECO:0007669"/>
    <property type="project" value="TreeGrafter"/>
</dbReference>
<feature type="compositionally biased region" description="Basic and acidic residues" evidence="2">
    <location>
        <begin position="1007"/>
        <end position="1027"/>
    </location>
</feature>
<accession>A0A1W4X9D0</accession>
<dbReference type="InParanoid" id="A0A1W4X9D0"/>
<feature type="domain" description="PH" evidence="3">
    <location>
        <begin position="558"/>
        <end position="658"/>
    </location>
</feature>
<dbReference type="OrthoDB" id="1594986at2759"/>
<reference evidence="6" key="1">
    <citation type="submission" date="2025-08" db="UniProtKB">
        <authorList>
            <consortium name="RefSeq"/>
        </authorList>
    </citation>
    <scope>IDENTIFICATION</scope>
    <source>
        <tissue evidence="6">Entire body</tissue>
    </source>
</reference>
<dbReference type="Gene3D" id="1.20.900.10">
    <property type="entry name" value="Dbl homology (DH) domain"/>
    <property type="match status" value="1"/>
</dbReference>
<protein>
    <submittedName>
        <fullName evidence="6">Uncharacterized protein LOC108742103</fullName>
    </submittedName>
</protein>
<dbReference type="SMART" id="SM00233">
    <property type="entry name" value="PH"/>
    <property type="match status" value="1"/>
</dbReference>
<feature type="compositionally biased region" description="Low complexity" evidence="2">
    <location>
        <begin position="302"/>
        <end position="313"/>
    </location>
</feature>
<feature type="region of interest" description="Disordered" evidence="2">
    <location>
        <begin position="846"/>
        <end position="876"/>
    </location>
</feature>
<dbReference type="Pfam" id="PF22697">
    <property type="entry name" value="SOS1_NGEF_PH"/>
    <property type="match status" value="1"/>
</dbReference>
<dbReference type="InterPro" id="IPR011993">
    <property type="entry name" value="PH-like_dom_sf"/>
</dbReference>